<organism evidence="2 3">
    <name type="scientific">Chlamydomonas schloesseri</name>
    <dbReference type="NCBI Taxonomy" id="2026947"/>
    <lineage>
        <taxon>Eukaryota</taxon>
        <taxon>Viridiplantae</taxon>
        <taxon>Chlorophyta</taxon>
        <taxon>core chlorophytes</taxon>
        <taxon>Chlorophyceae</taxon>
        <taxon>CS clade</taxon>
        <taxon>Chlamydomonadales</taxon>
        <taxon>Chlamydomonadaceae</taxon>
        <taxon>Chlamydomonas</taxon>
    </lineage>
</organism>
<evidence type="ECO:0000313" key="2">
    <source>
        <dbReference type="EMBL" id="KAG2449296.1"/>
    </source>
</evidence>
<name>A0A835WLN3_9CHLO</name>
<feature type="region of interest" description="Disordered" evidence="1">
    <location>
        <begin position="36"/>
        <end position="55"/>
    </location>
</feature>
<feature type="region of interest" description="Disordered" evidence="1">
    <location>
        <begin position="1"/>
        <end position="24"/>
    </location>
</feature>
<dbReference type="EMBL" id="JAEHOD010000014">
    <property type="protein sequence ID" value="KAG2449296.1"/>
    <property type="molecule type" value="Genomic_DNA"/>
</dbReference>
<dbReference type="AlphaFoldDB" id="A0A835WLN3"/>
<gene>
    <name evidence="2" type="ORF">HYH02_005453</name>
</gene>
<evidence type="ECO:0000256" key="1">
    <source>
        <dbReference type="SAM" id="MobiDB-lite"/>
    </source>
</evidence>
<evidence type="ECO:0000313" key="3">
    <source>
        <dbReference type="Proteomes" id="UP000613740"/>
    </source>
</evidence>
<proteinExistence type="predicted"/>
<dbReference type="Proteomes" id="UP000613740">
    <property type="component" value="Unassembled WGS sequence"/>
</dbReference>
<reference evidence="2" key="1">
    <citation type="journal article" date="2020" name="bioRxiv">
        <title>Comparative genomics of Chlamydomonas.</title>
        <authorList>
            <person name="Craig R.J."/>
            <person name="Hasan A.R."/>
            <person name="Ness R.W."/>
            <person name="Keightley P.D."/>
        </authorList>
    </citation>
    <scope>NUCLEOTIDE SEQUENCE</scope>
    <source>
        <strain evidence="2">CCAP 11/173</strain>
    </source>
</reference>
<comment type="caution">
    <text evidence="2">The sequence shown here is derived from an EMBL/GenBank/DDBJ whole genome shotgun (WGS) entry which is preliminary data.</text>
</comment>
<sequence>MGEEGTGTPNDASTFPPSVSNDASICPSVSKAALVRRSAERRGEPAAASAGTGCSECCASGTGRYGHSRSIQQPGASGRQLIDYQAPQRQAQACSD</sequence>
<feature type="compositionally biased region" description="Polar residues" evidence="1">
    <location>
        <begin position="7"/>
        <end position="23"/>
    </location>
</feature>
<keyword evidence="3" id="KW-1185">Reference proteome</keyword>
<accession>A0A835WLN3</accession>
<protein>
    <submittedName>
        <fullName evidence="2">Uncharacterized protein</fullName>
    </submittedName>
</protein>